<keyword evidence="3" id="KW-1185">Reference proteome</keyword>
<dbReference type="EMBL" id="QUQO01000001">
    <property type="protein sequence ID" value="RFB05639.1"/>
    <property type="molecule type" value="Genomic_DNA"/>
</dbReference>
<feature type="chain" id="PRO_5016877240" evidence="1">
    <location>
        <begin position="18"/>
        <end position="602"/>
    </location>
</feature>
<name>A0A371RJM2_9PROT</name>
<dbReference type="InParanoid" id="A0A371RJM2"/>
<dbReference type="RefSeq" id="WP_116392273.1">
    <property type="nucleotide sequence ID" value="NZ_QUQO01000001.1"/>
</dbReference>
<evidence type="ECO:0000256" key="1">
    <source>
        <dbReference type="SAM" id="SignalP"/>
    </source>
</evidence>
<dbReference type="InterPro" id="IPR010281">
    <property type="entry name" value="DUF885"/>
</dbReference>
<keyword evidence="1" id="KW-0732">Signal</keyword>
<dbReference type="PANTHER" id="PTHR33361:SF2">
    <property type="entry name" value="DUF885 DOMAIN-CONTAINING PROTEIN"/>
    <property type="match status" value="1"/>
</dbReference>
<protein>
    <submittedName>
        <fullName evidence="2">DUF885 domain-containing protein</fullName>
    </submittedName>
</protein>
<dbReference type="PROSITE" id="PS51257">
    <property type="entry name" value="PROKAR_LIPOPROTEIN"/>
    <property type="match status" value="1"/>
</dbReference>
<organism evidence="2 3">
    <name type="scientific">Parvularcula marina</name>
    <dbReference type="NCBI Taxonomy" id="2292771"/>
    <lineage>
        <taxon>Bacteria</taxon>
        <taxon>Pseudomonadati</taxon>
        <taxon>Pseudomonadota</taxon>
        <taxon>Alphaproteobacteria</taxon>
        <taxon>Parvularculales</taxon>
        <taxon>Parvularculaceae</taxon>
        <taxon>Parvularcula</taxon>
    </lineage>
</organism>
<proteinExistence type="predicted"/>
<comment type="caution">
    <text evidence="2">The sequence shown here is derived from an EMBL/GenBank/DDBJ whole genome shotgun (WGS) entry which is preliminary data.</text>
</comment>
<feature type="signal peptide" evidence="1">
    <location>
        <begin position="1"/>
        <end position="17"/>
    </location>
</feature>
<dbReference type="Proteomes" id="UP000264589">
    <property type="component" value="Unassembled WGS sequence"/>
</dbReference>
<gene>
    <name evidence="2" type="ORF">DX908_10390</name>
</gene>
<dbReference type="PANTHER" id="PTHR33361">
    <property type="entry name" value="GLR0591 PROTEIN"/>
    <property type="match status" value="1"/>
</dbReference>
<dbReference type="Pfam" id="PF05960">
    <property type="entry name" value="DUF885"/>
    <property type="match status" value="1"/>
</dbReference>
<dbReference type="OrthoDB" id="9763405at2"/>
<reference evidence="2 3" key="1">
    <citation type="submission" date="2018-08" db="EMBL/GenBank/DDBJ databases">
        <title>Parvularcula sp. SM1705, isolated from surface water of the South Sea China.</title>
        <authorList>
            <person name="Sun L."/>
        </authorList>
    </citation>
    <scope>NUCLEOTIDE SEQUENCE [LARGE SCALE GENOMIC DNA]</scope>
    <source>
        <strain evidence="2 3">SM1705</strain>
    </source>
</reference>
<dbReference type="AlphaFoldDB" id="A0A371RJM2"/>
<accession>A0A371RJM2</accession>
<sequence>MKRFVGCLLGLGLAACASDGTSDQTVWTPVDESVVGAATSKTGHPQLTSVIDDHWALMMRESPTFATSLGVRDYDDRLSDPSLEAYAEGISARRTLLARLKKIDRSDLTEDEALNRQLLMLELENEIEASKYGGRYMIMTNRGGPHLDLTGLPDYLPFRSEADYESYLTRLTLMPEYLEKSTDRLRSGLEAGWVQPCAPMAGYEDSINIHIVIDPADSTFMRPFDNKPASIDEARFAAMRVDAARTIRDQIVPAFREFEAFYNLEYQPACREDVGTISMPGGKEYYEYRVRLFTTLDLTPEDVHQTGLAEVARIRAEMEEIAKGEGFESLSAFQTYLRSNPDFYPKTAEERLERAAWISKKMDGQLVKLFTKIPRMPYDIKEIPLDIAEKTTTAYYFPPAGDGSRAGSYYVNTTLLDTRPLHELEALTLHEAVPGHHFQIALAQELDMPAFRRFGGFTAFVEGWGLYSERLGMEVGFYETPYTDFGRLSYEMWRATRLVVDTGMHYKGWSRQRAIDYMLDNSGLSRNNVTTEVDRYITWPGQALAYKTGELKIRELRARAEAELGKDFDVRLFHDAVLEAGAVPLSVLEERIEKWIAGQKAG</sequence>
<evidence type="ECO:0000313" key="3">
    <source>
        <dbReference type="Proteomes" id="UP000264589"/>
    </source>
</evidence>
<evidence type="ECO:0000313" key="2">
    <source>
        <dbReference type="EMBL" id="RFB05639.1"/>
    </source>
</evidence>